<sequence>MARKTETVEVGTGDVFQDLGFADAGERKLRVQLAMRLNELIKDRKLTQTRIADIFGIPQPHVSELRNFKLRRFSSERMLHFITLLDKDVEIIIRPKAANHPAGLVSVLVAA</sequence>
<accession>A0A9D7HKS9</accession>
<name>A0A9D7HKS9_9PROT</name>
<dbReference type="GO" id="GO:0003677">
    <property type="term" value="F:DNA binding"/>
    <property type="evidence" value="ECO:0007669"/>
    <property type="project" value="InterPro"/>
</dbReference>
<dbReference type="AlphaFoldDB" id="A0A9D7HKS9"/>
<dbReference type="EMBL" id="JADJEV010000003">
    <property type="protein sequence ID" value="MBK6973372.1"/>
    <property type="molecule type" value="Genomic_DNA"/>
</dbReference>
<feature type="domain" description="HigA2-like helix-turn-helix" evidence="1">
    <location>
        <begin position="15"/>
        <end position="93"/>
    </location>
</feature>
<dbReference type="Gene3D" id="1.10.260.40">
    <property type="entry name" value="lambda repressor-like DNA-binding domains"/>
    <property type="match status" value="1"/>
</dbReference>
<dbReference type="InterPro" id="IPR010982">
    <property type="entry name" value="Lambda_DNA-bd_dom_sf"/>
</dbReference>
<dbReference type="InterPro" id="IPR039554">
    <property type="entry name" value="HigA2-like_HTH"/>
</dbReference>
<organism evidence="2 3">
    <name type="scientific">Candidatus Methylophosphatis roskildensis</name>
    <dbReference type="NCBI Taxonomy" id="2899263"/>
    <lineage>
        <taxon>Bacteria</taxon>
        <taxon>Pseudomonadati</taxon>
        <taxon>Pseudomonadota</taxon>
        <taxon>Betaproteobacteria</taxon>
        <taxon>Nitrosomonadales</taxon>
        <taxon>Sterolibacteriaceae</taxon>
        <taxon>Candidatus Methylophosphatis</taxon>
    </lineage>
</organism>
<dbReference type="Pfam" id="PF13744">
    <property type="entry name" value="HTH_37"/>
    <property type="match status" value="1"/>
</dbReference>
<dbReference type="Proteomes" id="UP000807785">
    <property type="component" value="Unassembled WGS sequence"/>
</dbReference>
<comment type="caution">
    <text evidence="2">The sequence shown here is derived from an EMBL/GenBank/DDBJ whole genome shotgun (WGS) entry which is preliminary data.</text>
</comment>
<evidence type="ECO:0000259" key="1">
    <source>
        <dbReference type="Pfam" id="PF13744"/>
    </source>
</evidence>
<evidence type="ECO:0000313" key="3">
    <source>
        <dbReference type="Proteomes" id="UP000807785"/>
    </source>
</evidence>
<reference evidence="2" key="1">
    <citation type="submission" date="2020-10" db="EMBL/GenBank/DDBJ databases">
        <title>Connecting structure to function with the recovery of over 1000 high-quality activated sludge metagenome-assembled genomes encoding full-length rRNA genes using long-read sequencing.</title>
        <authorList>
            <person name="Singleton C.M."/>
            <person name="Petriglieri F."/>
            <person name="Kristensen J.M."/>
            <person name="Kirkegaard R.H."/>
            <person name="Michaelsen T.Y."/>
            <person name="Andersen M.H."/>
            <person name="Karst S.M."/>
            <person name="Dueholm M.S."/>
            <person name="Nielsen P.H."/>
            <person name="Albertsen M."/>
        </authorList>
    </citation>
    <scope>NUCLEOTIDE SEQUENCE</scope>
    <source>
        <strain evidence="2">Bjer_18-Q3-R1-45_BAT3C.347</strain>
    </source>
</reference>
<protein>
    <submittedName>
        <fullName evidence="2">XRE family transcriptional regulator</fullName>
    </submittedName>
</protein>
<dbReference type="SUPFAM" id="SSF47413">
    <property type="entry name" value="lambda repressor-like DNA-binding domains"/>
    <property type="match status" value="1"/>
</dbReference>
<evidence type="ECO:0000313" key="2">
    <source>
        <dbReference type="EMBL" id="MBK6973372.1"/>
    </source>
</evidence>
<proteinExistence type="predicted"/>
<gene>
    <name evidence="2" type="ORF">IPH26_10660</name>
</gene>